<feature type="transmembrane region" description="Helical" evidence="6">
    <location>
        <begin position="332"/>
        <end position="356"/>
    </location>
</feature>
<evidence type="ECO:0008006" key="9">
    <source>
        <dbReference type="Google" id="ProtNLM"/>
    </source>
</evidence>
<keyword evidence="3 6" id="KW-0812">Transmembrane</keyword>
<protein>
    <recommendedName>
        <fullName evidence="9">NCS1 nucleoside transporter</fullName>
    </recommendedName>
</protein>
<dbReference type="PANTHER" id="PTHR30618:SF0">
    <property type="entry name" value="PURINE-URACIL PERMEASE NCS1"/>
    <property type="match status" value="1"/>
</dbReference>
<accession>A0A0D2E044</accession>
<organism evidence="7 8">
    <name type="scientific">Exophiala oligosperma</name>
    <dbReference type="NCBI Taxonomy" id="215243"/>
    <lineage>
        <taxon>Eukaryota</taxon>
        <taxon>Fungi</taxon>
        <taxon>Dikarya</taxon>
        <taxon>Ascomycota</taxon>
        <taxon>Pezizomycotina</taxon>
        <taxon>Eurotiomycetes</taxon>
        <taxon>Chaetothyriomycetidae</taxon>
        <taxon>Chaetothyriales</taxon>
        <taxon>Herpotrichiellaceae</taxon>
        <taxon>Exophiala</taxon>
    </lineage>
</organism>
<dbReference type="RefSeq" id="XP_016268385.1">
    <property type="nucleotide sequence ID" value="XM_016401332.1"/>
</dbReference>
<feature type="transmembrane region" description="Helical" evidence="6">
    <location>
        <begin position="225"/>
        <end position="248"/>
    </location>
</feature>
<dbReference type="Proteomes" id="UP000053342">
    <property type="component" value="Unassembled WGS sequence"/>
</dbReference>
<feature type="transmembrane region" description="Helical" evidence="6">
    <location>
        <begin position="304"/>
        <end position="326"/>
    </location>
</feature>
<evidence type="ECO:0000313" key="7">
    <source>
        <dbReference type="EMBL" id="KIW48170.1"/>
    </source>
</evidence>
<dbReference type="Gene3D" id="1.10.4160.10">
    <property type="entry name" value="Hydantoin permease"/>
    <property type="match status" value="1"/>
</dbReference>
<dbReference type="InterPro" id="IPR001248">
    <property type="entry name" value="Pur-cyt_permease"/>
</dbReference>
<dbReference type="VEuPathDB" id="FungiDB:PV06_00787"/>
<dbReference type="HOGENOM" id="CLU_021555_4_1_1"/>
<keyword evidence="8" id="KW-1185">Reference proteome</keyword>
<feature type="transmembrane region" description="Helical" evidence="6">
    <location>
        <begin position="185"/>
        <end position="204"/>
    </location>
</feature>
<feature type="transmembrane region" description="Helical" evidence="6">
    <location>
        <begin position="376"/>
        <end position="395"/>
    </location>
</feature>
<comment type="subcellular location">
    <subcellularLocation>
        <location evidence="1">Membrane</location>
        <topology evidence="1">Multi-pass membrane protein</topology>
    </subcellularLocation>
</comment>
<gene>
    <name evidence="7" type="ORF">PV06_00787</name>
</gene>
<dbReference type="Pfam" id="PF02133">
    <property type="entry name" value="Transp_cyt_pur"/>
    <property type="match status" value="1"/>
</dbReference>
<evidence type="ECO:0000256" key="1">
    <source>
        <dbReference type="ARBA" id="ARBA00004141"/>
    </source>
</evidence>
<dbReference type="AlphaFoldDB" id="A0A0D2E044"/>
<reference evidence="7 8" key="1">
    <citation type="submission" date="2015-01" db="EMBL/GenBank/DDBJ databases">
        <title>The Genome Sequence of Exophiala oligosperma CBS72588.</title>
        <authorList>
            <consortium name="The Broad Institute Genomics Platform"/>
            <person name="Cuomo C."/>
            <person name="de Hoog S."/>
            <person name="Gorbushina A."/>
            <person name="Stielow B."/>
            <person name="Teixiera M."/>
            <person name="Abouelleil A."/>
            <person name="Chapman S.B."/>
            <person name="Priest M."/>
            <person name="Young S.K."/>
            <person name="Wortman J."/>
            <person name="Nusbaum C."/>
            <person name="Birren B."/>
        </authorList>
    </citation>
    <scope>NUCLEOTIDE SEQUENCE [LARGE SCALE GENOMIC DNA]</scope>
    <source>
        <strain evidence="7 8">CBS 72588</strain>
    </source>
</reference>
<dbReference type="RefSeq" id="XP_016268386.1">
    <property type="nucleotide sequence ID" value="XM_016401333.1"/>
</dbReference>
<evidence type="ECO:0000256" key="2">
    <source>
        <dbReference type="ARBA" id="ARBA00008974"/>
    </source>
</evidence>
<evidence type="ECO:0000256" key="3">
    <source>
        <dbReference type="ARBA" id="ARBA00022692"/>
    </source>
</evidence>
<comment type="similarity">
    <text evidence="2">Belongs to the purine-cytosine permease (2.A.39) family.</text>
</comment>
<evidence type="ECO:0000256" key="5">
    <source>
        <dbReference type="ARBA" id="ARBA00023136"/>
    </source>
</evidence>
<dbReference type="GO" id="GO:0015205">
    <property type="term" value="F:nucleobase transmembrane transporter activity"/>
    <property type="evidence" value="ECO:0007669"/>
    <property type="project" value="TreeGrafter"/>
</dbReference>
<dbReference type="EMBL" id="KN847332">
    <property type="protein sequence ID" value="KIW48170.1"/>
    <property type="molecule type" value="Genomic_DNA"/>
</dbReference>
<dbReference type="InterPro" id="IPR045225">
    <property type="entry name" value="Uracil/uridine/allantoin_perm"/>
</dbReference>
<feature type="transmembrane region" description="Helical" evidence="6">
    <location>
        <begin position="149"/>
        <end position="169"/>
    </location>
</feature>
<keyword evidence="4 6" id="KW-1133">Transmembrane helix</keyword>
<name>A0A0D2E044_9EURO</name>
<dbReference type="GO" id="GO:0005886">
    <property type="term" value="C:plasma membrane"/>
    <property type="evidence" value="ECO:0007669"/>
    <property type="project" value="TreeGrafter"/>
</dbReference>
<evidence type="ECO:0000256" key="4">
    <source>
        <dbReference type="ARBA" id="ARBA00022989"/>
    </source>
</evidence>
<dbReference type="GeneID" id="27352861"/>
<sequence length="487" mass="53817">MHSLEAAGALEPPLSLSASPRFTARTAIPIAFCSYFLVSLPSALTGRIGTFTHTPFPVNIRASFGPWGSVVPILARMIIGLIWMFVQTYLGGTYVTILLSGIWPSYNKIPNTLPASAGIESKELLSVFIFWCIQSPLVIMPVRKLRYLFLVKGIIVPICYFGVFIWAMIATKGGDTPYIRGRSTGSGWAVLQAINALAGGASAVETNAADFSRYMKHGSGDFWQILWIPITNTLPIVVATLATGAAQAKYGVYEWNAADLFLLWDNRAAQVFCSAAFILSNIGINISANAVAFSNDMTSLCPRYFNNFRSSALCAILFFAACPWLIVQNAPALLNFLGSYACFLSGVAAIMITDFYLVRRGRIDMREYYNFPGGIYWYWFGFNWRAIAAWVISFAPNLPGLIHGVNADIPNVQPYTYYFSWLFGTVVSVAVYLLINHFFPPKASLIDYTLYEDDLVVSENHDVEALEEISTTEKHGEETIIPVIVSK</sequence>
<evidence type="ECO:0000256" key="6">
    <source>
        <dbReference type="SAM" id="Phobius"/>
    </source>
</evidence>
<feature type="transmembrane region" description="Helical" evidence="6">
    <location>
        <begin position="415"/>
        <end position="435"/>
    </location>
</feature>
<evidence type="ECO:0000313" key="8">
    <source>
        <dbReference type="Proteomes" id="UP000053342"/>
    </source>
</evidence>
<proteinExistence type="inferred from homology"/>
<feature type="transmembrane region" description="Helical" evidence="6">
    <location>
        <begin position="268"/>
        <end position="292"/>
    </location>
</feature>
<keyword evidence="5 6" id="KW-0472">Membrane</keyword>
<dbReference type="EMBL" id="KN847332">
    <property type="protein sequence ID" value="KIW48169.1"/>
    <property type="molecule type" value="Genomic_DNA"/>
</dbReference>
<dbReference type="OrthoDB" id="2018619at2759"/>
<dbReference type="PANTHER" id="PTHR30618">
    <property type="entry name" value="NCS1 FAMILY PURINE/PYRIMIDINE TRANSPORTER"/>
    <property type="match status" value="1"/>
</dbReference>